<dbReference type="EMBL" id="WIXE01019986">
    <property type="protein sequence ID" value="KAK5969584.1"/>
    <property type="molecule type" value="Genomic_DNA"/>
</dbReference>
<dbReference type="PANTHER" id="PTHR19300">
    <property type="entry name" value="BETA-1,4-GALACTOSYLTRANSFERASE"/>
    <property type="match status" value="1"/>
</dbReference>
<evidence type="ECO:0000256" key="1">
    <source>
        <dbReference type="ARBA" id="ARBA00004606"/>
    </source>
</evidence>
<evidence type="ECO:0000256" key="10">
    <source>
        <dbReference type="ARBA" id="ARBA00023180"/>
    </source>
</evidence>
<dbReference type="InterPro" id="IPR003859">
    <property type="entry name" value="Galactosyl_T"/>
</dbReference>
<dbReference type="GO" id="GO:0005794">
    <property type="term" value="C:Golgi apparatus"/>
    <property type="evidence" value="ECO:0007669"/>
    <property type="project" value="TreeGrafter"/>
</dbReference>
<dbReference type="InterPro" id="IPR027995">
    <property type="entry name" value="Galactosyl_T_N"/>
</dbReference>
<comment type="caution">
    <text evidence="13">The sequence shown here is derived from an EMBL/GenBank/DDBJ whole genome shotgun (WGS) entry which is preliminary data.</text>
</comment>
<dbReference type="Proteomes" id="UP001331761">
    <property type="component" value="Unassembled WGS sequence"/>
</dbReference>
<keyword evidence="9" id="KW-0472">Membrane</keyword>
<dbReference type="InterPro" id="IPR029044">
    <property type="entry name" value="Nucleotide-diphossugar_trans"/>
</dbReference>
<dbReference type="GO" id="GO:0005975">
    <property type="term" value="P:carbohydrate metabolic process"/>
    <property type="evidence" value="ECO:0007669"/>
    <property type="project" value="InterPro"/>
</dbReference>
<dbReference type="AlphaFoldDB" id="A0AAN8ICS9"/>
<evidence type="ECO:0000256" key="7">
    <source>
        <dbReference type="ARBA" id="ARBA00022968"/>
    </source>
</evidence>
<evidence type="ECO:0000256" key="3">
    <source>
        <dbReference type="ARBA" id="ARBA00005735"/>
    </source>
</evidence>
<dbReference type="GO" id="GO:0016020">
    <property type="term" value="C:membrane"/>
    <property type="evidence" value="ECO:0007669"/>
    <property type="project" value="UniProtKB-SubCell"/>
</dbReference>
<comment type="similarity">
    <text evidence="3">Belongs to the glycosyltransferase 7 family.</text>
</comment>
<feature type="domain" description="Galactosyltransferase N-terminal" evidence="12">
    <location>
        <begin position="20"/>
        <end position="106"/>
    </location>
</feature>
<organism evidence="13 14">
    <name type="scientific">Trichostrongylus colubriformis</name>
    <name type="common">Black scour worm</name>
    <dbReference type="NCBI Taxonomy" id="6319"/>
    <lineage>
        <taxon>Eukaryota</taxon>
        <taxon>Metazoa</taxon>
        <taxon>Ecdysozoa</taxon>
        <taxon>Nematoda</taxon>
        <taxon>Chromadorea</taxon>
        <taxon>Rhabditida</taxon>
        <taxon>Rhabditina</taxon>
        <taxon>Rhabditomorpha</taxon>
        <taxon>Strongyloidea</taxon>
        <taxon>Trichostrongylidae</taxon>
        <taxon>Trichostrongylus</taxon>
    </lineage>
</organism>
<dbReference type="GO" id="GO:0008378">
    <property type="term" value="F:galactosyltransferase activity"/>
    <property type="evidence" value="ECO:0007669"/>
    <property type="project" value="TreeGrafter"/>
</dbReference>
<evidence type="ECO:0000259" key="12">
    <source>
        <dbReference type="Pfam" id="PF13733"/>
    </source>
</evidence>
<keyword evidence="10" id="KW-0325">Glycoprotein</keyword>
<evidence type="ECO:0000256" key="9">
    <source>
        <dbReference type="ARBA" id="ARBA00023136"/>
    </source>
</evidence>
<keyword evidence="8" id="KW-1133">Transmembrane helix</keyword>
<evidence type="ECO:0000313" key="13">
    <source>
        <dbReference type="EMBL" id="KAK5969584.1"/>
    </source>
</evidence>
<proteinExistence type="inferred from homology"/>
<keyword evidence="7" id="KW-0735">Signal-anchor</keyword>
<dbReference type="Pfam" id="PF02709">
    <property type="entry name" value="Glyco_transf_7C"/>
    <property type="match status" value="1"/>
</dbReference>
<dbReference type="PRINTS" id="PR02050">
    <property type="entry name" value="B14GALTRFASE"/>
</dbReference>
<dbReference type="InterPro" id="IPR027791">
    <property type="entry name" value="Galactosyl_T_C"/>
</dbReference>
<evidence type="ECO:0000256" key="6">
    <source>
        <dbReference type="ARBA" id="ARBA00022692"/>
    </source>
</evidence>
<comment type="pathway">
    <text evidence="2">Protein modification; protein glycosylation.</text>
</comment>
<protein>
    <submittedName>
        <fullName evidence="13">N-acetyllactosaminide 3-alpha-galactosyltransferase</fullName>
    </submittedName>
</protein>
<evidence type="ECO:0000313" key="14">
    <source>
        <dbReference type="Proteomes" id="UP001331761"/>
    </source>
</evidence>
<feature type="domain" description="Galactosyltransferase C-terminal" evidence="11">
    <location>
        <begin position="111"/>
        <end position="187"/>
    </location>
</feature>
<dbReference type="SUPFAM" id="SSF53448">
    <property type="entry name" value="Nucleotide-diphospho-sugar transferases"/>
    <property type="match status" value="1"/>
</dbReference>
<dbReference type="GO" id="GO:0033842">
    <property type="term" value="F:N-acetyl-beta-glucosaminyl-derivative 4-beta-N-acetylgalactosaminyltransferase activity"/>
    <property type="evidence" value="ECO:0007669"/>
    <property type="project" value="TreeGrafter"/>
</dbReference>
<keyword evidence="14" id="KW-1185">Reference proteome</keyword>
<gene>
    <name evidence="13" type="ORF">GCK32_003386</name>
</gene>
<reference evidence="13 14" key="1">
    <citation type="submission" date="2019-10" db="EMBL/GenBank/DDBJ databases">
        <title>Assembly and Annotation for the nematode Trichostrongylus colubriformis.</title>
        <authorList>
            <person name="Martin J."/>
        </authorList>
    </citation>
    <scope>NUCLEOTIDE SEQUENCE [LARGE SCALE GENOMIC DNA]</scope>
    <source>
        <strain evidence="13">G859</strain>
        <tissue evidence="13">Whole worm</tissue>
    </source>
</reference>
<dbReference type="Gene3D" id="3.90.550.10">
    <property type="entry name" value="Spore Coat Polysaccharide Biosynthesis Protein SpsA, Chain A"/>
    <property type="match status" value="1"/>
</dbReference>
<evidence type="ECO:0000256" key="8">
    <source>
        <dbReference type="ARBA" id="ARBA00022989"/>
    </source>
</evidence>
<comment type="subcellular location">
    <subcellularLocation>
        <location evidence="1">Membrane</location>
        <topology evidence="1">Single-pass type II membrane protein</topology>
    </subcellularLocation>
</comment>
<evidence type="ECO:0000259" key="11">
    <source>
        <dbReference type="Pfam" id="PF02709"/>
    </source>
</evidence>
<keyword evidence="5" id="KW-0808">Transferase</keyword>
<dbReference type="GO" id="GO:0006688">
    <property type="term" value="P:glycosphingolipid biosynthetic process"/>
    <property type="evidence" value="ECO:0007669"/>
    <property type="project" value="TreeGrafter"/>
</dbReference>
<keyword evidence="6" id="KW-0812">Transmembrane</keyword>
<evidence type="ECO:0000256" key="2">
    <source>
        <dbReference type="ARBA" id="ARBA00004922"/>
    </source>
</evidence>
<dbReference type="PANTHER" id="PTHR19300:SF57">
    <property type="entry name" value="BETA-1,4-N-ACETYLGALACTOSAMINYLTRANSFERASE"/>
    <property type="match status" value="1"/>
</dbReference>
<name>A0AAN8ICS9_TRICO</name>
<evidence type="ECO:0000256" key="4">
    <source>
        <dbReference type="ARBA" id="ARBA00022676"/>
    </source>
</evidence>
<keyword evidence="4" id="KW-0328">Glycosyltransferase</keyword>
<feature type="non-terminal residue" evidence="13">
    <location>
        <position position="196"/>
    </location>
</feature>
<sequence length="196" mass="23143">MFHFRYFFPFGYYQLENLPEVAVIIPYRDRESHLPVLLNNMHSFLTKQRLDYAIIVVEQVANQTFNRAKLFNVGYVEAKKLYDWECYVFHDVDLLPENDRNLHTCPTKNPRHLAVAVDKFHYKLLYAKMFGTSTAFTRTQFEKVNGFSNWYWGWGGEDDDMYTRVNLAGYKVDRYNAGIARYTMIRHGVGKGNPVN</sequence>
<accession>A0AAN8ICS9</accession>
<evidence type="ECO:0000256" key="5">
    <source>
        <dbReference type="ARBA" id="ARBA00022679"/>
    </source>
</evidence>
<dbReference type="Pfam" id="PF13733">
    <property type="entry name" value="Glyco_transf_7N"/>
    <property type="match status" value="1"/>
</dbReference>